<dbReference type="PROSITE" id="PS50157">
    <property type="entry name" value="ZINC_FINGER_C2H2_2"/>
    <property type="match status" value="1"/>
</dbReference>
<sequence length="110" mass="12868">MWSSSTHPPALDPFRTDIYRKPFCAPSKPRPTPQGQAPIRARRCRNCGKVFAQACSMSRHRRQCEGSFHLQCPFCDKKFGRRDYYAAHLWKEHNATDKQPCRGRTFMYTT</sequence>
<evidence type="ECO:0000313" key="4">
    <source>
        <dbReference type="Proteomes" id="UP001519460"/>
    </source>
</evidence>
<proteinExistence type="predicted"/>
<evidence type="ECO:0000256" key="1">
    <source>
        <dbReference type="PROSITE-ProRule" id="PRU00042"/>
    </source>
</evidence>
<feature type="domain" description="C2H2-type" evidence="2">
    <location>
        <begin position="42"/>
        <end position="69"/>
    </location>
</feature>
<dbReference type="AlphaFoldDB" id="A0ABD0K233"/>
<dbReference type="Pfam" id="PF00096">
    <property type="entry name" value="zf-C2H2"/>
    <property type="match status" value="2"/>
</dbReference>
<reference evidence="3 4" key="1">
    <citation type="journal article" date="2023" name="Sci. Data">
        <title>Genome assembly of the Korean intertidal mud-creeper Batillaria attramentaria.</title>
        <authorList>
            <person name="Patra A.K."/>
            <person name="Ho P.T."/>
            <person name="Jun S."/>
            <person name="Lee S.J."/>
            <person name="Kim Y."/>
            <person name="Won Y.J."/>
        </authorList>
    </citation>
    <scope>NUCLEOTIDE SEQUENCE [LARGE SCALE GENOMIC DNA]</scope>
    <source>
        <strain evidence="3">Wonlab-2016</strain>
    </source>
</reference>
<dbReference type="InterPro" id="IPR036236">
    <property type="entry name" value="Znf_C2H2_sf"/>
</dbReference>
<protein>
    <recommendedName>
        <fullName evidence="2">C2H2-type domain-containing protein</fullName>
    </recommendedName>
</protein>
<comment type="caution">
    <text evidence="3">The sequence shown here is derived from an EMBL/GenBank/DDBJ whole genome shotgun (WGS) entry which is preliminary data.</text>
</comment>
<dbReference type="GO" id="GO:0008270">
    <property type="term" value="F:zinc ion binding"/>
    <property type="evidence" value="ECO:0007669"/>
    <property type="project" value="UniProtKB-KW"/>
</dbReference>
<dbReference type="PROSITE" id="PS00028">
    <property type="entry name" value="ZINC_FINGER_C2H2_1"/>
    <property type="match status" value="1"/>
</dbReference>
<keyword evidence="1" id="KW-0863">Zinc-finger</keyword>
<dbReference type="EMBL" id="JACVVK020000265">
    <property type="protein sequence ID" value="KAK7481203.1"/>
    <property type="molecule type" value="Genomic_DNA"/>
</dbReference>
<evidence type="ECO:0000313" key="3">
    <source>
        <dbReference type="EMBL" id="KAK7481203.1"/>
    </source>
</evidence>
<dbReference type="SUPFAM" id="SSF57667">
    <property type="entry name" value="beta-beta-alpha zinc fingers"/>
    <property type="match status" value="1"/>
</dbReference>
<gene>
    <name evidence="3" type="ORF">BaRGS_00027463</name>
</gene>
<organism evidence="3 4">
    <name type="scientific">Batillaria attramentaria</name>
    <dbReference type="NCBI Taxonomy" id="370345"/>
    <lineage>
        <taxon>Eukaryota</taxon>
        <taxon>Metazoa</taxon>
        <taxon>Spiralia</taxon>
        <taxon>Lophotrochozoa</taxon>
        <taxon>Mollusca</taxon>
        <taxon>Gastropoda</taxon>
        <taxon>Caenogastropoda</taxon>
        <taxon>Sorbeoconcha</taxon>
        <taxon>Cerithioidea</taxon>
        <taxon>Batillariidae</taxon>
        <taxon>Batillaria</taxon>
    </lineage>
</organism>
<name>A0ABD0K233_9CAEN</name>
<dbReference type="InterPro" id="IPR013087">
    <property type="entry name" value="Znf_C2H2_type"/>
</dbReference>
<dbReference type="Gene3D" id="3.30.160.60">
    <property type="entry name" value="Classic Zinc Finger"/>
    <property type="match status" value="1"/>
</dbReference>
<accession>A0ABD0K233</accession>
<dbReference type="Proteomes" id="UP001519460">
    <property type="component" value="Unassembled WGS sequence"/>
</dbReference>
<evidence type="ECO:0000259" key="2">
    <source>
        <dbReference type="PROSITE" id="PS50157"/>
    </source>
</evidence>
<keyword evidence="4" id="KW-1185">Reference proteome</keyword>
<keyword evidence="1" id="KW-0479">Metal-binding</keyword>
<keyword evidence="1" id="KW-0862">Zinc</keyword>